<evidence type="ECO:0000256" key="3">
    <source>
        <dbReference type="ARBA" id="ARBA00010772"/>
    </source>
</evidence>
<dbReference type="RefSeq" id="XP_035775697.1">
    <property type="nucleotide sequence ID" value="XM_035919804.1"/>
</dbReference>
<dbReference type="NCBIfam" id="TIGR00218">
    <property type="entry name" value="manA"/>
    <property type="match status" value="1"/>
</dbReference>
<evidence type="ECO:0000256" key="7">
    <source>
        <dbReference type="ARBA" id="ARBA00023235"/>
    </source>
</evidence>
<feature type="domain" description="Phosphomannose isomerase type I helical insertion" evidence="14">
    <location>
        <begin position="174"/>
        <end position="236"/>
    </location>
</feature>
<evidence type="ECO:0000256" key="8">
    <source>
        <dbReference type="ARBA" id="ARBA00029741"/>
    </source>
</evidence>
<reference evidence="15" key="2">
    <citation type="submission" date="2022-08" db="UniProtKB">
        <authorList>
            <consortium name="EnsemblMetazoa"/>
        </authorList>
    </citation>
    <scope>IDENTIFICATION</scope>
    <source>
        <strain evidence="15">STECLA/ALBI9_A</strain>
    </source>
</reference>
<dbReference type="OrthoDB" id="6605218at2759"/>
<dbReference type="Pfam" id="PF20511">
    <property type="entry name" value="PMI_typeI_cat"/>
    <property type="match status" value="1"/>
</dbReference>
<dbReference type="InterPro" id="IPR018050">
    <property type="entry name" value="Pmannose_isomerase-type1_CS"/>
</dbReference>
<dbReference type="GeneID" id="118457877"/>
<dbReference type="PRINTS" id="PR00714">
    <property type="entry name" value="MAN6PISMRASE"/>
</dbReference>
<evidence type="ECO:0000256" key="5">
    <source>
        <dbReference type="ARBA" id="ARBA00022723"/>
    </source>
</evidence>
<evidence type="ECO:0000256" key="11">
    <source>
        <dbReference type="PIRSR" id="PIRSR001480-2"/>
    </source>
</evidence>
<dbReference type="InterPro" id="IPR011051">
    <property type="entry name" value="RmlC_Cupin_sf"/>
</dbReference>
<evidence type="ECO:0000259" key="13">
    <source>
        <dbReference type="Pfam" id="PF20511"/>
    </source>
</evidence>
<dbReference type="GO" id="GO:0005975">
    <property type="term" value="P:carbohydrate metabolic process"/>
    <property type="evidence" value="ECO:0007669"/>
    <property type="project" value="InterPro"/>
</dbReference>
<feature type="active site" evidence="10">
    <location>
        <position position="274"/>
    </location>
</feature>
<dbReference type="GO" id="GO:0005829">
    <property type="term" value="C:cytosol"/>
    <property type="evidence" value="ECO:0007669"/>
    <property type="project" value="TreeGrafter"/>
</dbReference>
<dbReference type="Gene3D" id="2.60.120.10">
    <property type="entry name" value="Jelly Rolls"/>
    <property type="match status" value="2"/>
</dbReference>
<dbReference type="GO" id="GO:0008270">
    <property type="term" value="F:zinc ion binding"/>
    <property type="evidence" value="ECO:0007669"/>
    <property type="project" value="InterPro"/>
</dbReference>
<dbReference type="Pfam" id="PF20512">
    <property type="entry name" value="PMI_typeI_hel"/>
    <property type="match status" value="1"/>
</dbReference>
<feature type="binding site" evidence="11">
    <location>
        <position position="98"/>
    </location>
    <ligand>
        <name>Zn(2+)</name>
        <dbReference type="ChEBI" id="CHEBI:29105"/>
    </ligand>
</feature>
<feature type="domain" description="Phosphomannose isomerase type I catalytic" evidence="13">
    <location>
        <begin position="5"/>
        <end position="141"/>
    </location>
</feature>
<dbReference type="PANTHER" id="PTHR10309">
    <property type="entry name" value="MANNOSE-6-PHOSPHATE ISOMERASE"/>
    <property type="match status" value="1"/>
</dbReference>
<dbReference type="InterPro" id="IPR046458">
    <property type="entry name" value="PMI_typeI_hel"/>
</dbReference>
<comment type="cofactor">
    <cofactor evidence="11">
        <name>Zn(2+)</name>
        <dbReference type="ChEBI" id="CHEBI:29105"/>
    </cofactor>
    <text evidence="11">Binds 1 zinc ion per subunit.</text>
</comment>
<evidence type="ECO:0000256" key="6">
    <source>
        <dbReference type="ARBA" id="ARBA00022833"/>
    </source>
</evidence>
<protein>
    <recommendedName>
        <fullName evidence="4">mannose-6-phosphate isomerase</fullName>
        <ecNumber evidence="4">5.3.1.8</ecNumber>
    </recommendedName>
    <alternativeName>
        <fullName evidence="8">Phosphohexomutase</fullName>
    </alternativeName>
    <alternativeName>
        <fullName evidence="9">Phosphomannose isomerase</fullName>
    </alternativeName>
</protein>
<accession>A0A182FMI7</accession>
<dbReference type="InterPro" id="IPR046457">
    <property type="entry name" value="PMI_typeI_cat"/>
</dbReference>
<keyword evidence="7" id="KW-0413">Isomerase</keyword>
<dbReference type="EC" id="5.3.1.8" evidence="4"/>
<organism evidence="15 16">
    <name type="scientific">Anopheles albimanus</name>
    <name type="common">New world malaria mosquito</name>
    <dbReference type="NCBI Taxonomy" id="7167"/>
    <lineage>
        <taxon>Eukaryota</taxon>
        <taxon>Metazoa</taxon>
        <taxon>Ecdysozoa</taxon>
        <taxon>Arthropoda</taxon>
        <taxon>Hexapoda</taxon>
        <taxon>Insecta</taxon>
        <taxon>Pterygota</taxon>
        <taxon>Neoptera</taxon>
        <taxon>Endopterygota</taxon>
        <taxon>Diptera</taxon>
        <taxon>Nematocera</taxon>
        <taxon>Culicoidea</taxon>
        <taxon>Culicidae</taxon>
        <taxon>Anophelinae</taxon>
        <taxon>Anopheles</taxon>
    </lineage>
</organism>
<keyword evidence="6 11" id="KW-0862">Zinc</keyword>
<dbReference type="KEGG" id="aali:118457877"/>
<dbReference type="Proteomes" id="UP000069272">
    <property type="component" value="Chromosome X"/>
</dbReference>
<evidence type="ECO:0000256" key="12">
    <source>
        <dbReference type="RuleBase" id="RU004248"/>
    </source>
</evidence>
<dbReference type="SUPFAM" id="SSF51182">
    <property type="entry name" value="RmlC-like cupins"/>
    <property type="match status" value="1"/>
</dbReference>
<evidence type="ECO:0000256" key="2">
    <source>
        <dbReference type="ARBA" id="ARBA00004666"/>
    </source>
</evidence>
<dbReference type="AlphaFoldDB" id="A0A182FMI7"/>
<feature type="binding site" evidence="11">
    <location>
        <position position="100"/>
    </location>
    <ligand>
        <name>Zn(2+)</name>
        <dbReference type="ChEBI" id="CHEBI:29105"/>
    </ligand>
</feature>
<dbReference type="GO" id="GO:0009298">
    <property type="term" value="P:GDP-mannose biosynthetic process"/>
    <property type="evidence" value="ECO:0007669"/>
    <property type="project" value="InterPro"/>
</dbReference>
<dbReference type="VEuPathDB" id="VectorBase:AALB20_035463"/>
<dbReference type="InterPro" id="IPR016305">
    <property type="entry name" value="Mannose-6-P_Isomerase"/>
</dbReference>
<evidence type="ECO:0000256" key="1">
    <source>
        <dbReference type="ARBA" id="ARBA00000757"/>
    </source>
</evidence>
<evidence type="ECO:0000256" key="10">
    <source>
        <dbReference type="PIRSR" id="PIRSR001480-1"/>
    </source>
</evidence>
<evidence type="ECO:0000313" key="15">
    <source>
        <dbReference type="EnsemblMetazoa" id="AALB007747-PA"/>
    </source>
</evidence>
<keyword evidence="16" id="KW-1185">Reference proteome</keyword>
<feature type="binding site" evidence="11">
    <location>
        <position position="125"/>
    </location>
    <ligand>
        <name>Zn(2+)</name>
        <dbReference type="ChEBI" id="CHEBI:29105"/>
    </ligand>
</feature>
<dbReference type="InterPro" id="IPR014710">
    <property type="entry name" value="RmlC-like_jellyroll"/>
</dbReference>
<dbReference type="PROSITE" id="PS00966">
    <property type="entry name" value="PMI_I_2"/>
    <property type="match status" value="1"/>
</dbReference>
<evidence type="ECO:0000256" key="4">
    <source>
        <dbReference type="ARBA" id="ARBA00011956"/>
    </source>
</evidence>
<evidence type="ECO:0000259" key="14">
    <source>
        <dbReference type="Pfam" id="PF20512"/>
    </source>
</evidence>
<dbReference type="PROSITE" id="PS00965">
    <property type="entry name" value="PMI_I_1"/>
    <property type="match status" value="1"/>
</dbReference>
<dbReference type="VEuPathDB" id="VectorBase:AALB007747"/>
<dbReference type="STRING" id="7167.A0A182FMI7"/>
<comment type="pathway">
    <text evidence="2 12">Nucleotide-sugar biosynthesis; GDP-alpha-D-mannose biosynthesis; alpha-D-mannose 1-phosphate from D-fructose 6-phosphate: step 1/2.</text>
</comment>
<comment type="similarity">
    <text evidence="3">Belongs to the mannose-6-phosphate isomerase type 1 family.</text>
</comment>
<feature type="binding site" evidence="11">
    <location>
        <position position="255"/>
    </location>
    <ligand>
        <name>Zn(2+)</name>
        <dbReference type="ChEBI" id="CHEBI:29105"/>
    </ligand>
</feature>
<name>A0A182FMI7_ANOAL</name>
<dbReference type="CDD" id="cd07011">
    <property type="entry name" value="cupin_PMI_type_I_N"/>
    <property type="match status" value="1"/>
</dbReference>
<dbReference type="Gene3D" id="1.10.441.10">
    <property type="entry name" value="Phosphomannose Isomerase, domain 2"/>
    <property type="match status" value="1"/>
</dbReference>
<dbReference type="GO" id="GO:0004476">
    <property type="term" value="F:mannose-6-phosphate isomerase activity"/>
    <property type="evidence" value="ECO:0007669"/>
    <property type="project" value="UniProtKB-EC"/>
</dbReference>
<comment type="catalytic activity">
    <reaction evidence="1">
        <text>D-mannose 6-phosphate = D-fructose 6-phosphate</text>
        <dbReference type="Rhea" id="RHEA:12356"/>
        <dbReference type="ChEBI" id="CHEBI:58735"/>
        <dbReference type="ChEBI" id="CHEBI:61527"/>
        <dbReference type="EC" id="5.3.1.8"/>
    </reaction>
</comment>
<dbReference type="InterPro" id="IPR001250">
    <property type="entry name" value="Man6P_Isoase-1"/>
</dbReference>
<dbReference type="EnsemblMetazoa" id="AALB007747-RA">
    <property type="protein sequence ID" value="AALB007747-PA"/>
    <property type="gene ID" value="AALB007747"/>
</dbReference>
<keyword evidence="5 11" id="KW-0479">Metal-binding</keyword>
<reference evidence="15 16" key="1">
    <citation type="journal article" date="2017" name="G3 (Bethesda)">
        <title>The Physical Genome Mapping of Anopheles albimanus Corrected Scaffold Misassemblies and Identified Interarm Rearrangements in Genus Anopheles.</title>
        <authorList>
            <person name="Artemov G.N."/>
            <person name="Peery A.N."/>
            <person name="Jiang X."/>
            <person name="Tu Z."/>
            <person name="Stegniy V.N."/>
            <person name="Sharakhova M.V."/>
            <person name="Sharakhov I.V."/>
        </authorList>
    </citation>
    <scope>NUCLEOTIDE SEQUENCE [LARGE SCALE GENOMIC DNA]</scope>
    <source>
        <strain evidence="15 16">ALBI9_A</strain>
    </source>
</reference>
<dbReference type="CTD" id="4351"/>
<evidence type="ECO:0000313" key="16">
    <source>
        <dbReference type="Proteomes" id="UP000069272"/>
    </source>
</evidence>
<evidence type="ECO:0000256" key="9">
    <source>
        <dbReference type="ARBA" id="ARBA00030762"/>
    </source>
</evidence>
<proteinExistence type="inferred from homology"/>
<sequence>MEIVGAVQCYEWGKLGDSSLVAQLGRANNSRLTVEPNRPYAELWIGDHVNGPATVKASGLLLAENIQADPVGTIGSETAVSLPFLLKVLSIRKALSIQVHPDKAEAEKLHRQFPDVYKDPNHKPELAIALTDFQVLCGFRSYPEILGLIEEWAPLQSLLGPETLARLRMKPDRQAVQGAYEKLMRSEPEALNRCIAAITERMRTSPAVANGELSKLFQRLATDFGHDVGLLSIFFLNVLRLKPGEAIYLAANVPHAYLDGDCVECMACSDNVVRAGLTPKFKDVDTLLRLVSYECGPPDAMLARARLLHKDTQPYTRTFVPPVPDFAVSEIRLPANANTGKPYMLDNPVTGSILLVTGSRKASLLAADGRPLADLLFGTVLFLPSSAGRTLHLQLSGSENDDEPFVAFQAMANGFVGSEL</sequence>
<dbReference type="PIRSF" id="PIRSF001480">
    <property type="entry name" value="Mannose-6-phosphate_isomerase"/>
    <property type="match status" value="1"/>
</dbReference>
<dbReference type="PANTHER" id="PTHR10309:SF0">
    <property type="entry name" value="MANNOSE-6-PHOSPHATE ISOMERASE"/>
    <property type="match status" value="1"/>
</dbReference>